<keyword evidence="3 4" id="KW-0067">ATP-binding</keyword>
<comment type="similarity">
    <text evidence="1 4">Belongs to the AAA ATPase family.</text>
</comment>
<evidence type="ECO:0000256" key="2">
    <source>
        <dbReference type="ARBA" id="ARBA00022741"/>
    </source>
</evidence>
<dbReference type="Proteomes" id="UP000011713">
    <property type="component" value="Unassembled WGS sequence"/>
</dbReference>
<dbReference type="EMBL" id="JH598667">
    <property type="status" value="NOT_ANNOTATED_CDS"/>
    <property type="molecule type" value="Genomic_DNA"/>
</dbReference>
<dbReference type="PANTHER" id="PTHR23077">
    <property type="entry name" value="AAA-FAMILY ATPASE"/>
    <property type="match status" value="1"/>
</dbReference>
<feature type="domain" description="AAA+ ATPase" evidence="5">
    <location>
        <begin position="219"/>
        <end position="408"/>
    </location>
</feature>
<dbReference type="InterPro" id="IPR003593">
    <property type="entry name" value="AAA+_ATPase"/>
</dbReference>
<dbReference type="VEuPathDB" id="FungiDB:HpaG809131"/>
<dbReference type="OMA" id="ANDERYH"/>
<evidence type="ECO:0000313" key="7">
    <source>
        <dbReference type="Proteomes" id="UP000011713"/>
    </source>
</evidence>
<dbReference type="PROSITE" id="PS00674">
    <property type="entry name" value="AAA"/>
    <property type="match status" value="1"/>
</dbReference>
<dbReference type="Pfam" id="PF00004">
    <property type="entry name" value="AAA"/>
    <property type="match status" value="2"/>
</dbReference>
<dbReference type="Gene3D" id="3.40.50.300">
    <property type="entry name" value="P-loop containing nucleotide triphosphate hydrolases"/>
    <property type="match status" value="2"/>
</dbReference>
<dbReference type="SMART" id="SM00382">
    <property type="entry name" value="AAA"/>
    <property type="match status" value="2"/>
</dbReference>
<dbReference type="AlphaFoldDB" id="M4BRU1"/>
<evidence type="ECO:0000256" key="1">
    <source>
        <dbReference type="ARBA" id="ARBA00006914"/>
    </source>
</evidence>
<feature type="domain" description="AAA+ ATPase" evidence="5">
    <location>
        <begin position="556"/>
        <end position="692"/>
    </location>
</feature>
<evidence type="ECO:0000313" key="6">
    <source>
        <dbReference type="EnsemblProtists" id="HpaP809131"/>
    </source>
</evidence>
<organism evidence="6 7">
    <name type="scientific">Hyaloperonospora arabidopsidis (strain Emoy2)</name>
    <name type="common">Downy mildew agent</name>
    <name type="synonym">Peronospora arabidopsidis</name>
    <dbReference type="NCBI Taxonomy" id="559515"/>
    <lineage>
        <taxon>Eukaryota</taxon>
        <taxon>Sar</taxon>
        <taxon>Stramenopiles</taxon>
        <taxon>Oomycota</taxon>
        <taxon>Peronosporomycetes</taxon>
        <taxon>Peronosporales</taxon>
        <taxon>Peronosporaceae</taxon>
        <taxon>Hyaloperonospora</taxon>
    </lineage>
</organism>
<dbReference type="GO" id="GO:0005829">
    <property type="term" value="C:cytosol"/>
    <property type="evidence" value="ECO:0007669"/>
    <property type="project" value="TreeGrafter"/>
</dbReference>
<dbReference type="EnsemblProtists" id="HpaT809131">
    <property type="protein sequence ID" value="HpaP809131"/>
    <property type="gene ID" value="HpaG809131"/>
</dbReference>
<protein>
    <recommendedName>
        <fullName evidence="5">AAA+ ATPase domain-containing protein</fullName>
    </recommendedName>
</protein>
<keyword evidence="7" id="KW-1185">Reference proteome</keyword>
<name>M4BRU1_HYAAE</name>
<dbReference type="GO" id="GO:0016558">
    <property type="term" value="P:protein import into peroxisome matrix"/>
    <property type="evidence" value="ECO:0007669"/>
    <property type="project" value="TreeGrafter"/>
</dbReference>
<dbReference type="HOGENOM" id="CLU_000688_8_3_1"/>
<dbReference type="GO" id="GO:0005524">
    <property type="term" value="F:ATP binding"/>
    <property type="evidence" value="ECO:0007669"/>
    <property type="project" value="UniProtKB-KW"/>
</dbReference>
<keyword evidence="2 4" id="KW-0547">Nucleotide-binding</keyword>
<evidence type="ECO:0000256" key="4">
    <source>
        <dbReference type="RuleBase" id="RU003651"/>
    </source>
</evidence>
<dbReference type="STRING" id="559515.M4BRU1"/>
<dbReference type="InterPro" id="IPR003959">
    <property type="entry name" value="ATPase_AAA_core"/>
</dbReference>
<proteinExistence type="inferred from homology"/>
<dbReference type="InterPro" id="IPR003960">
    <property type="entry name" value="ATPase_AAA_CS"/>
</dbReference>
<dbReference type="InterPro" id="IPR050168">
    <property type="entry name" value="AAA_ATPase_domain"/>
</dbReference>
<dbReference type="eggNOG" id="KOG0735">
    <property type="taxonomic scope" value="Eukaryota"/>
</dbReference>
<reference evidence="7" key="1">
    <citation type="journal article" date="2010" name="Science">
        <title>Signatures of adaptation to obligate biotrophy in the Hyaloperonospora arabidopsidis genome.</title>
        <authorList>
            <person name="Baxter L."/>
            <person name="Tripathy S."/>
            <person name="Ishaque N."/>
            <person name="Boot N."/>
            <person name="Cabral A."/>
            <person name="Kemen E."/>
            <person name="Thines M."/>
            <person name="Ah-Fong A."/>
            <person name="Anderson R."/>
            <person name="Badejoko W."/>
            <person name="Bittner-Eddy P."/>
            <person name="Boore J.L."/>
            <person name="Chibucos M.C."/>
            <person name="Coates M."/>
            <person name="Dehal P."/>
            <person name="Delehaunty K."/>
            <person name="Dong S."/>
            <person name="Downton P."/>
            <person name="Dumas B."/>
            <person name="Fabro G."/>
            <person name="Fronick C."/>
            <person name="Fuerstenberg S.I."/>
            <person name="Fulton L."/>
            <person name="Gaulin E."/>
            <person name="Govers F."/>
            <person name="Hughes L."/>
            <person name="Humphray S."/>
            <person name="Jiang R.H."/>
            <person name="Judelson H."/>
            <person name="Kamoun S."/>
            <person name="Kyung K."/>
            <person name="Meijer H."/>
            <person name="Minx P."/>
            <person name="Morris P."/>
            <person name="Nelson J."/>
            <person name="Phuntumart V."/>
            <person name="Qutob D."/>
            <person name="Rehmany A."/>
            <person name="Rougon-Cardoso A."/>
            <person name="Ryden P."/>
            <person name="Torto-Alalibo T."/>
            <person name="Studholme D."/>
            <person name="Wang Y."/>
            <person name="Win J."/>
            <person name="Wood J."/>
            <person name="Clifton S.W."/>
            <person name="Rogers J."/>
            <person name="Van den Ackerveken G."/>
            <person name="Jones J.D."/>
            <person name="McDowell J.M."/>
            <person name="Beynon J."/>
            <person name="Tyler B.M."/>
        </authorList>
    </citation>
    <scope>NUCLEOTIDE SEQUENCE [LARGE SCALE GENOMIC DNA]</scope>
    <source>
        <strain evidence="7">Emoy2</strain>
    </source>
</reference>
<dbReference type="InParanoid" id="M4BRU1"/>
<evidence type="ECO:0000259" key="5">
    <source>
        <dbReference type="SMART" id="SM00382"/>
    </source>
</evidence>
<accession>M4BRU1</accession>
<dbReference type="GO" id="GO:0005778">
    <property type="term" value="C:peroxisomal membrane"/>
    <property type="evidence" value="ECO:0007669"/>
    <property type="project" value="TreeGrafter"/>
</dbReference>
<dbReference type="SUPFAM" id="SSF52540">
    <property type="entry name" value="P-loop containing nucleoside triphosphate hydrolases"/>
    <property type="match status" value="2"/>
</dbReference>
<dbReference type="FunFam" id="3.40.50.300:FF:000149">
    <property type="entry name" value="Nuclear valosin-containing protein-like"/>
    <property type="match status" value="1"/>
</dbReference>
<dbReference type="PANTHER" id="PTHR23077:SF12">
    <property type="entry name" value="PEROXISOMAL ATPASE PEX1"/>
    <property type="match status" value="1"/>
</dbReference>
<dbReference type="InterPro" id="IPR027417">
    <property type="entry name" value="P-loop_NTPase"/>
</dbReference>
<reference evidence="6" key="2">
    <citation type="submission" date="2015-06" db="UniProtKB">
        <authorList>
            <consortium name="EnsemblProtists"/>
        </authorList>
    </citation>
    <scope>IDENTIFICATION</scope>
    <source>
        <strain evidence="6">Emoy2</strain>
    </source>
</reference>
<evidence type="ECO:0000256" key="3">
    <source>
        <dbReference type="ARBA" id="ARBA00022840"/>
    </source>
</evidence>
<sequence length="699" mass="75513">MLDGAILPDTRSTKQGAPIVTLWSSASKLATQNSAQIDSVRYCILPALPPSSVTLLTNLEDLDDGDSALACQVQQSFLHWSNSTEQSHVIGSGSVLRLELESGEVVQAIADVRYNADESLTAEQQQGVPVGAVEKYTILGRCTGGHVLSLSQVTVQSATVTQKRVLAEVRTKASSTRTSSLSIMELSREAKPYAALMKAVRPVLSQDASAARVVLGTKPPGSVLVCGDRGSGKSTLLGALAHEVRTRCEYAAFATIVDCRDLRGLKMETVKSRLSDLFDEAAAHAPAVIVLDNLDALVPEEDESAGAANEQSRRIAELLLILMRQNSQCMHKAAVELCASFKRECEVIEGCPEIQKRSARKKLLAVVGNAMQSKSVAVVAACRSDTKIHKTIRGCGLFDRSIQVTSPDSERRETLIQEMLEMKVRDVNLTANGSKKSRRLVIDPAIDFGHLSSLTEGYNLRDISSATDRALHRTFHRHALAHLPSDCRVALSVEQRDFEEGIVDFQPTGLIGVDLFKSSITWAAVGGLQHVRTVLKDTLELPTRYAKLYESTPLKLPAGVLLYGPPGCGKTLLASAVAHECGLNFISVKGPEVLNKYIGASEQAIRDLFARAGSAAPSVLFLDEFDSIAPRRGADNTGVTDRLVNQLLTFLDGVEDRKGVYVLAATSRPDMIDPALLRPGRLDKSLYCDLGAHVSRLNL</sequence>
<dbReference type="GO" id="GO:0016887">
    <property type="term" value="F:ATP hydrolysis activity"/>
    <property type="evidence" value="ECO:0007669"/>
    <property type="project" value="InterPro"/>
</dbReference>